<evidence type="ECO:0000256" key="6">
    <source>
        <dbReference type="SAM" id="Phobius"/>
    </source>
</evidence>
<dbReference type="Pfam" id="PF03170">
    <property type="entry name" value="BcsB"/>
    <property type="match status" value="1"/>
</dbReference>
<keyword evidence="4 6" id="KW-1133">Transmembrane helix</keyword>
<sequence length="711" mass="80853">MFKNKFFIKKLNGIKHRGMNRMKKKLFIAILSMLVLMISWCTQVKADDMKSYTQPFQNSTQTLSGKSVSDNTYFTKIDYWDVKKATLNLSYQVSQIADDQTSDITVSINGVKFYSFRPEIKDGVQTKQIDIPLNLIKGANNLKIYGQILNKSDKSTVGVQTPANWLTIYEESNVNFQYNLKQPDYYLKSFYNHFSGADTISFGQSVIAVPQQPSDAELSAATYALTGVTRTIATDTDKVRILPYNDGRVKDADYRVIIAKYDNLPKNYKSKFSVDRLKNRGCLRLVYSKNKYTLIITALNDEMLQKATRFIANTELMTETKKPVKYVRSKTATYMSSLHYDGSYQLTNQGATLTGSGHHEETFFVALPASQSNSYGSKVKLSLKYSKNLNFKNSLATVYINNRNIGSYKLTKDNADNDELTFNIPNNMKIGSGFSVRVAFDLEPSQITKSDNSETPWAAINTNSKIFVKSIEKNDILFSNYPSLFIRNNTYSNLAVVKPRKMTTNDFEALSNIFNLIGIYAKSNTGKIEFYSQQPDDETLKNSNVIVLGTPSQNSMIKNLNDKLYFQYNKKYTSFISNEKLSIEYDYGKTMGTAQLLRSPYNDKRGMLVVTGITSKDVYLASTQINYQKTIVEHGGDAIVVDNDNNIYNYRFKKKADLDKKVSLKQTIHKNTKLIIYLVIALIFVALLAAAIFMVLWKNNLLRKDKNNEKK</sequence>
<dbReference type="InterPro" id="IPR018513">
    <property type="entry name" value="Cell_synthase_bac"/>
</dbReference>
<keyword evidence="7" id="KW-0969">Cilium</keyword>
<evidence type="ECO:0000313" key="8">
    <source>
        <dbReference type="Proteomes" id="UP000003531"/>
    </source>
</evidence>
<proteinExistence type="predicted"/>
<evidence type="ECO:0000256" key="2">
    <source>
        <dbReference type="ARBA" id="ARBA00022475"/>
    </source>
</evidence>
<keyword evidence="3 6" id="KW-0812">Transmembrane</keyword>
<comment type="subcellular location">
    <subcellularLocation>
        <location evidence="1">Cell membrane</location>
        <topology evidence="1">Single-pass membrane protein</topology>
    </subcellularLocation>
</comment>
<accession>C2EFT7</accession>
<dbReference type="GO" id="GO:0005886">
    <property type="term" value="C:plasma membrane"/>
    <property type="evidence" value="ECO:0007669"/>
    <property type="project" value="UniProtKB-SubCell"/>
</dbReference>
<evidence type="ECO:0000256" key="5">
    <source>
        <dbReference type="ARBA" id="ARBA00023136"/>
    </source>
</evidence>
<dbReference type="GO" id="GO:0006011">
    <property type="term" value="P:UDP-alpha-D-glucose metabolic process"/>
    <property type="evidence" value="ECO:0007669"/>
    <property type="project" value="InterPro"/>
</dbReference>
<keyword evidence="7" id="KW-0808">Transferase</keyword>
<dbReference type="AlphaFoldDB" id="C2EFT7"/>
<dbReference type="HOGENOM" id="CLU_024731_0_0_9"/>
<name>C2EFT7_9LACO</name>
<keyword evidence="2" id="KW-1003">Cell membrane</keyword>
<dbReference type="EMBL" id="ACGT01000002">
    <property type="protein sequence ID" value="EEJ74840.1"/>
    <property type="molecule type" value="Genomic_DNA"/>
</dbReference>
<comment type="caution">
    <text evidence="7">The sequence shown here is derived from an EMBL/GenBank/DDBJ whole genome shotgun (WGS) entry which is preliminary data.</text>
</comment>
<evidence type="ECO:0000256" key="4">
    <source>
        <dbReference type="ARBA" id="ARBA00022989"/>
    </source>
</evidence>
<dbReference type="PANTHER" id="PTHR39083:SF1">
    <property type="entry name" value="CYCLIC DI-GMP-BINDING PROTEIN"/>
    <property type="match status" value="1"/>
</dbReference>
<keyword evidence="5 6" id="KW-0472">Membrane</keyword>
<reference evidence="7 8" key="1">
    <citation type="submission" date="2009-01" db="EMBL/GenBank/DDBJ databases">
        <authorList>
            <person name="Qin X."/>
            <person name="Bachman B."/>
            <person name="Battles P."/>
            <person name="Bell A."/>
            <person name="Bess C."/>
            <person name="Bickham C."/>
            <person name="Chaboub L."/>
            <person name="Chen D."/>
            <person name="Coyle M."/>
            <person name="Deiros D.R."/>
            <person name="Dinh H."/>
            <person name="Forbes L."/>
            <person name="Fowler G."/>
            <person name="Francisco L."/>
            <person name="Fu Q."/>
            <person name="Gubbala S."/>
            <person name="Hale W."/>
            <person name="Han Y."/>
            <person name="Hemphill L."/>
            <person name="Highlander S.K."/>
            <person name="Hirani K."/>
            <person name="Hogues M."/>
            <person name="Jackson L."/>
            <person name="Jakkamsetti A."/>
            <person name="Javaid M."/>
            <person name="Jiang H."/>
            <person name="Korchina V."/>
            <person name="Kovar C."/>
            <person name="Lara F."/>
            <person name="Lee S."/>
            <person name="Mata R."/>
            <person name="Mathew T."/>
            <person name="Moen C."/>
            <person name="Morales K."/>
            <person name="Munidasa M."/>
            <person name="Nazareth L."/>
            <person name="Ngo R."/>
            <person name="Nguyen L."/>
            <person name="Okwuonu G."/>
            <person name="Ongeri F."/>
            <person name="Patil S."/>
            <person name="Petrosino J."/>
            <person name="Pham C."/>
            <person name="Pham P."/>
            <person name="Pu L.-L."/>
            <person name="Puazo M."/>
            <person name="Raj R."/>
            <person name="Reid J."/>
            <person name="Rouhana J."/>
            <person name="Saada N."/>
            <person name="Shang Y."/>
            <person name="Simmons D."/>
            <person name="Thornton R."/>
            <person name="Warren J."/>
            <person name="Weissenberger G."/>
            <person name="Zhang J."/>
            <person name="Zhang L."/>
            <person name="Zhou C."/>
            <person name="Zhu D."/>
            <person name="Muzny D."/>
            <person name="Worley K."/>
            <person name="Gibbs R."/>
        </authorList>
    </citation>
    <scope>NUCLEOTIDE SEQUENCE [LARGE SCALE GENOMIC DNA]</scope>
    <source>
        <strain evidence="7 8">ATCC 11741</strain>
    </source>
</reference>
<dbReference type="EC" id="2.4.1.12" evidence="7"/>
<evidence type="ECO:0000256" key="1">
    <source>
        <dbReference type="ARBA" id="ARBA00004162"/>
    </source>
</evidence>
<dbReference type="GO" id="GO:0016760">
    <property type="term" value="F:cellulose synthase (UDP-forming) activity"/>
    <property type="evidence" value="ECO:0007669"/>
    <property type="project" value="UniProtKB-EC"/>
</dbReference>
<evidence type="ECO:0000256" key="3">
    <source>
        <dbReference type="ARBA" id="ARBA00022692"/>
    </source>
</evidence>
<dbReference type="PANTHER" id="PTHR39083">
    <property type="entry name" value="CYCLIC DI-GMP-BINDING PROTEIN"/>
    <property type="match status" value="1"/>
</dbReference>
<dbReference type="Proteomes" id="UP000003531">
    <property type="component" value="Unassembled WGS sequence"/>
</dbReference>
<organism evidence="7 8">
    <name type="scientific">Ligilactobacillus salivarius DSM 20555 = ATCC 11741</name>
    <dbReference type="NCBI Taxonomy" id="1423799"/>
    <lineage>
        <taxon>Bacteria</taxon>
        <taxon>Bacillati</taxon>
        <taxon>Bacillota</taxon>
        <taxon>Bacilli</taxon>
        <taxon>Lactobacillales</taxon>
        <taxon>Lactobacillaceae</taxon>
        <taxon>Ligilactobacillus</taxon>
    </lineage>
</organism>
<evidence type="ECO:0000313" key="7">
    <source>
        <dbReference type="EMBL" id="EEJ74840.1"/>
    </source>
</evidence>
<protein>
    <submittedName>
        <fullName evidence="7">Putative flagellar protein FliS</fullName>
        <ecNumber evidence="7">2.4.1.12</ecNumber>
    </submittedName>
</protein>
<keyword evidence="7" id="KW-0328">Glycosyltransferase</keyword>
<keyword evidence="7" id="KW-0966">Cell projection</keyword>
<gene>
    <name evidence="7" type="ORF">HMPREF0545_0509</name>
</gene>
<keyword evidence="7" id="KW-0282">Flagellum</keyword>
<feature type="transmembrane region" description="Helical" evidence="6">
    <location>
        <begin position="674"/>
        <end position="697"/>
    </location>
</feature>
<dbReference type="Gene3D" id="2.60.120.260">
    <property type="entry name" value="Galactose-binding domain-like"/>
    <property type="match status" value="2"/>
</dbReference>